<comment type="caution">
    <text evidence="2">The sequence shown here is derived from an EMBL/GenBank/DDBJ whole genome shotgun (WGS) entry which is preliminary data.</text>
</comment>
<dbReference type="GO" id="GO:0006629">
    <property type="term" value="P:lipid metabolic process"/>
    <property type="evidence" value="ECO:0007669"/>
    <property type="project" value="InterPro"/>
</dbReference>
<sequence>MICQAIQKGLGLSKPKQPESHDFKHSGLPLLTTVDWESEHYRRSIIASLVKGVYVMEDDRQNKRQGCKALGPPWWEFFDFQLLDTLIDEVDWSIFGAVYEFKPNSNNDDYPKGAPRYVVAFRGTMLNEDTAVRDILLDINVFLNNLHHRSRFGKAMEAVENMVSVKGSSNIWLAGHSLGSAIAMLVGKKMAKTGNFLVSYLFNPPFVAFLFENIGSRTVKRGIDIASRLLTHAMKNNQEKQPPEHLFKDLSQWVPNLFLHPADIICSGFIKYFELREKMQSSGCIERLATPNSLKGLLVNAFGKEFYSEDLHLIPSARVTTSCSLNAHWLGQWFTDDSVSDTKVYC</sequence>
<dbReference type="InterPro" id="IPR002921">
    <property type="entry name" value="Fungal_lipase-type"/>
</dbReference>
<dbReference type="Pfam" id="PF01764">
    <property type="entry name" value="Lipase_3"/>
    <property type="match status" value="1"/>
</dbReference>
<dbReference type="SUPFAM" id="SSF53474">
    <property type="entry name" value="alpha/beta-Hydrolases"/>
    <property type="match status" value="1"/>
</dbReference>
<keyword evidence="3" id="KW-1185">Reference proteome</keyword>
<protein>
    <recommendedName>
        <fullName evidence="1">Fungal lipase-type domain-containing protein</fullName>
    </recommendedName>
</protein>
<evidence type="ECO:0000313" key="3">
    <source>
        <dbReference type="Proteomes" id="UP001202328"/>
    </source>
</evidence>
<accession>A0AAD4T4D6</accession>
<gene>
    <name evidence="2" type="ORF">MKW98_012743</name>
</gene>
<dbReference type="AlphaFoldDB" id="A0AAD4T4D6"/>
<name>A0AAD4T4D6_9MAGN</name>
<reference evidence="2" key="1">
    <citation type="submission" date="2022-04" db="EMBL/GenBank/DDBJ databases">
        <title>A functionally conserved STORR gene fusion in Papaver species that diverged 16.8 million years ago.</title>
        <authorList>
            <person name="Catania T."/>
        </authorList>
    </citation>
    <scope>NUCLEOTIDE SEQUENCE</scope>
    <source>
        <strain evidence="2">S-188037</strain>
    </source>
</reference>
<dbReference type="InterPro" id="IPR029058">
    <property type="entry name" value="AB_hydrolase_fold"/>
</dbReference>
<dbReference type="Gene3D" id="3.40.50.1820">
    <property type="entry name" value="alpha/beta hydrolase"/>
    <property type="match status" value="1"/>
</dbReference>
<proteinExistence type="predicted"/>
<dbReference type="PANTHER" id="PTHR31479:SF2">
    <property type="entry name" value="ALPHA_BETA-HYDROLASES SUPERFAMILY PROTEIN"/>
    <property type="match status" value="1"/>
</dbReference>
<dbReference type="Proteomes" id="UP001202328">
    <property type="component" value="Unassembled WGS sequence"/>
</dbReference>
<evidence type="ECO:0000313" key="2">
    <source>
        <dbReference type="EMBL" id="KAI3935551.1"/>
    </source>
</evidence>
<dbReference type="EMBL" id="JAJJMB010006252">
    <property type="protein sequence ID" value="KAI3935551.1"/>
    <property type="molecule type" value="Genomic_DNA"/>
</dbReference>
<organism evidence="2 3">
    <name type="scientific">Papaver atlanticum</name>
    <dbReference type="NCBI Taxonomy" id="357466"/>
    <lineage>
        <taxon>Eukaryota</taxon>
        <taxon>Viridiplantae</taxon>
        <taxon>Streptophyta</taxon>
        <taxon>Embryophyta</taxon>
        <taxon>Tracheophyta</taxon>
        <taxon>Spermatophyta</taxon>
        <taxon>Magnoliopsida</taxon>
        <taxon>Ranunculales</taxon>
        <taxon>Papaveraceae</taxon>
        <taxon>Papaveroideae</taxon>
        <taxon>Papaver</taxon>
    </lineage>
</organism>
<evidence type="ECO:0000259" key="1">
    <source>
        <dbReference type="Pfam" id="PF01764"/>
    </source>
</evidence>
<dbReference type="PANTHER" id="PTHR31479">
    <property type="entry name" value="ALPHA/BETA-HYDROLASES SUPERFAMILY PROTEIN"/>
    <property type="match status" value="1"/>
</dbReference>
<feature type="domain" description="Fungal lipase-type" evidence="1">
    <location>
        <begin position="150"/>
        <end position="196"/>
    </location>
</feature>